<keyword evidence="2" id="KW-0731">Sigma factor</keyword>
<name>A0A2T5KDC2_9RHOB</name>
<dbReference type="SUPFAM" id="SSF88946">
    <property type="entry name" value="Sigma2 domain of RNA polymerase sigma factors"/>
    <property type="match status" value="1"/>
</dbReference>
<dbReference type="GO" id="GO:0006352">
    <property type="term" value="P:DNA-templated transcription initiation"/>
    <property type="evidence" value="ECO:0007669"/>
    <property type="project" value="InterPro"/>
</dbReference>
<keyword evidence="4" id="KW-0804">Transcription</keyword>
<gene>
    <name evidence="8" type="ORF">C8J28_102186</name>
</gene>
<dbReference type="CDD" id="cd06171">
    <property type="entry name" value="Sigma70_r4"/>
    <property type="match status" value="1"/>
</dbReference>
<dbReference type="NCBIfam" id="TIGR02479">
    <property type="entry name" value="FliA_WhiG"/>
    <property type="match status" value="1"/>
</dbReference>
<evidence type="ECO:0000256" key="2">
    <source>
        <dbReference type="ARBA" id="ARBA00023082"/>
    </source>
</evidence>
<evidence type="ECO:0000259" key="5">
    <source>
        <dbReference type="Pfam" id="PF04539"/>
    </source>
</evidence>
<evidence type="ECO:0000256" key="3">
    <source>
        <dbReference type="ARBA" id="ARBA00023125"/>
    </source>
</evidence>
<dbReference type="Proteomes" id="UP000244060">
    <property type="component" value="Unassembled WGS sequence"/>
</dbReference>
<feature type="domain" description="RNA polymerase sigma-70 region 3" evidence="5">
    <location>
        <begin position="99"/>
        <end position="152"/>
    </location>
</feature>
<dbReference type="InterPro" id="IPR007627">
    <property type="entry name" value="RNA_pol_sigma70_r2"/>
</dbReference>
<sequence length="239" mass="26956">MIHSRGYAEQAQTPERLVRAHMDLVRRIAWNLHARIGRKVEIDDLIQIGYMGLVDASRRYEPRDGVTFAAYAAIRIRGSIMDFLRSNSALCRTTILMQQKVKAAVQRLESRLMRAPETPEVAAELGMPVGEYQDWLAQFAGSQTASLDEVYDDQSSLFQGSEPSAEDRLQATQMRGLLRQALGKMPEREALLLQLIFVEEMNVYEVAEILGVTTGRVSQIKKAAIERLRGFIDTLQGED</sequence>
<feature type="domain" description="RNA polymerase sigma-70 region 2" evidence="6">
    <location>
        <begin position="17"/>
        <end position="88"/>
    </location>
</feature>
<dbReference type="InterPro" id="IPR007630">
    <property type="entry name" value="RNA_pol_sigma70_r4"/>
</dbReference>
<dbReference type="NCBIfam" id="TIGR02937">
    <property type="entry name" value="sigma70-ECF"/>
    <property type="match status" value="1"/>
</dbReference>
<dbReference type="InterPro" id="IPR013324">
    <property type="entry name" value="RNA_pol_sigma_r3/r4-like"/>
</dbReference>
<dbReference type="PRINTS" id="PR00046">
    <property type="entry name" value="SIGMA70FCT"/>
</dbReference>
<dbReference type="RefSeq" id="WP_011908638.1">
    <property type="nucleotide sequence ID" value="NZ_CP089965.1"/>
</dbReference>
<dbReference type="InterPro" id="IPR014284">
    <property type="entry name" value="RNA_pol_sigma-70_dom"/>
</dbReference>
<comment type="caution">
    <text evidence="8">The sequence shown here is derived from an EMBL/GenBank/DDBJ whole genome shotgun (WGS) entry which is preliminary data.</text>
</comment>
<dbReference type="OrthoDB" id="9799825at2"/>
<dbReference type="SUPFAM" id="SSF88659">
    <property type="entry name" value="Sigma3 and sigma4 domains of RNA polymerase sigma factors"/>
    <property type="match status" value="2"/>
</dbReference>
<evidence type="ECO:0000259" key="6">
    <source>
        <dbReference type="Pfam" id="PF04542"/>
    </source>
</evidence>
<organism evidence="8 9">
    <name type="scientific">Cereibacter azotoformans</name>
    <dbReference type="NCBI Taxonomy" id="43057"/>
    <lineage>
        <taxon>Bacteria</taxon>
        <taxon>Pseudomonadati</taxon>
        <taxon>Pseudomonadota</taxon>
        <taxon>Alphaproteobacteria</taxon>
        <taxon>Rhodobacterales</taxon>
        <taxon>Paracoccaceae</taxon>
        <taxon>Cereibacter</taxon>
    </lineage>
</organism>
<dbReference type="Pfam" id="PF04539">
    <property type="entry name" value="Sigma70_r3"/>
    <property type="match status" value="1"/>
</dbReference>
<dbReference type="GO" id="GO:0003899">
    <property type="term" value="F:DNA-directed RNA polymerase activity"/>
    <property type="evidence" value="ECO:0007669"/>
    <property type="project" value="InterPro"/>
</dbReference>
<dbReference type="Pfam" id="PF04542">
    <property type="entry name" value="Sigma70_r2"/>
    <property type="match status" value="1"/>
</dbReference>
<dbReference type="AlphaFoldDB" id="A0A2T5KDC2"/>
<dbReference type="Gene3D" id="1.10.1740.10">
    <property type="match status" value="1"/>
</dbReference>
<evidence type="ECO:0000259" key="7">
    <source>
        <dbReference type="Pfam" id="PF04545"/>
    </source>
</evidence>
<keyword evidence="3" id="KW-0238">DNA-binding</keyword>
<dbReference type="GO" id="GO:0016987">
    <property type="term" value="F:sigma factor activity"/>
    <property type="evidence" value="ECO:0007669"/>
    <property type="project" value="UniProtKB-KW"/>
</dbReference>
<reference evidence="8 9" key="1">
    <citation type="submission" date="2018-04" db="EMBL/GenBank/DDBJ databases">
        <title>Genomic Encyclopedia of Type Strains, Phase III (KMG-III): the genomes of soil and plant-associated and newly described type strains.</title>
        <authorList>
            <person name="Whitman W."/>
        </authorList>
    </citation>
    <scope>NUCLEOTIDE SEQUENCE [LARGE SCALE GENOMIC DNA]</scope>
    <source>
        <strain evidence="8 9">KA25</strain>
    </source>
</reference>
<keyword evidence="1" id="KW-0805">Transcription regulation</keyword>
<evidence type="ECO:0000313" key="8">
    <source>
        <dbReference type="EMBL" id="PTR20421.1"/>
    </source>
</evidence>
<dbReference type="InterPro" id="IPR013325">
    <property type="entry name" value="RNA_pol_sigma_r2"/>
</dbReference>
<feature type="domain" description="RNA polymerase sigma-70 region 4" evidence="7">
    <location>
        <begin position="181"/>
        <end position="229"/>
    </location>
</feature>
<dbReference type="PANTHER" id="PTHR30385">
    <property type="entry name" value="SIGMA FACTOR F FLAGELLAR"/>
    <property type="match status" value="1"/>
</dbReference>
<evidence type="ECO:0000256" key="4">
    <source>
        <dbReference type="ARBA" id="ARBA00023163"/>
    </source>
</evidence>
<dbReference type="EMBL" id="QAOT01000002">
    <property type="protein sequence ID" value="PTR20421.1"/>
    <property type="molecule type" value="Genomic_DNA"/>
</dbReference>
<proteinExistence type="predicted"/>
<evidence type="ECO:0000256" key="1">
    <source>
        <dbReference type="ARBA" id="ARBA00023015"/>
    </source>
</evidence>
<evidence type="ECO:0000313" key="9">
    <source>
        <dbReference type="Proteomes" id="UP000244060"/>
    </source>
</evidence>
<dbReference type="InterPro" id="IPR007624">
    <property type="entry name" value="RNA_pol_sigma70_r3"/>
</dbReference>
<dbReference type="Gene3D" id="1.20.140.160">
    <property type="match status" value="1"/>
</dbReference>
<dbReference type="InterPro" id="IPR012845">
    <property type="entry name" value="RNA_pol_sigma_FliA_WhiG"/>
</dbReference>
<accession>A0A2T5KDC2</accession>
<dbReference type="NCBIfam" id="NF005413">
    <property type="entry name" value="PRK06986.1"/>
    <property type="match status" value="1"/>
</dbReference>
<keyword evidence="9" id="KW-1185">Reference proteome</keyword>
<dbReference type="InterPro" id="IPR000943">
    <property type="entry name" value="RNA_pol_sigma70"/>
</dbReference>
<protein>
    <submittedName>
        <fullName evidence="8">RNA polymerase sigma-28 (SigD/FliA/WhiG) subunit</fullName>
    </submittedName>
</protein>
<dbReference type="GO" id="GO:0003677">
    <property type="term" value="F:DNA binding"/>
    <property type="evidence" value="ECO:0007669"/>
    <property type="project" value="UniProtKB-KW"/>
</dbReference>
<dbReference type="Pfam" id="PF04545">
    <property type="entry name" value="Sigma70_r4"/>
    <property type="match status" value="1"/>
</dbReference>